<dbReference type="InterPro" id="IPR000055">
    <property type="entry name" value="Restrct_endonuc_typeI_TRD"/>
</dbReference>
<evidence type="ECO:0000256" key="4">
    <source>
        <dbReference type="SAM" id="MobiDB-lite"/>
    </source>
</evidence>
<keyword evidence="2" id="KW-0680">Restriction system</keyword>
<gene>
    <name evidence="6" type="ORF">ACFR9U_20055</name>
</gene>
<feature type="domain" description="Type I restriction modification DNA specificity" evidence="5">
    <location>
        <begin position="307"/>
        <end position="404"/>
    </location>
</feature>
<dbReference type="Gene3D" id="1.10.287.1120">
    <property type="entry name" value="Bipartite methylase S protein"/>
    <property type="match status" value="1"/>
</dbReference>
<keyword evidence="6" id="KW-0255">Endonuclease</keyword>
<name>A0ABD6CG38_9EURY</name>
<evidence type="ECO:0000256" key="2">
    <source>
        <dbReference type="ARBA" id="ARBA00022747"/>
    </source>
</evidence>
<comment type="caution">
    <text evidence="6">The sequence shown here is derived from an EMBL/GenBank/DDBJ whole genome shotgun (WGS) entry which is preliminary data.</text>
</comment>
<dbReference type="InterPro" id="IPR044946">
    <property type="entry name" value="Restrct_endonuc_typeI_TRD_sf"/>
</dbReference>
<dbReference type="GO" id="GO:0009307">
    <property type="term" value="P:DNA restriction-modification system"/>
    <property type="evidence" value="ECO:0007669"/>
    <property type="project" value="UniProtKB-KW"/>
</dbReference>
<feature type="domain" description="Type I restriction modification DNA specificity" evidence="5">
    <location>
        <begin position="73"/>
        <end position="193"/>
    </location>
</feature>
<proteinExistence type="inferred from homology"/>
<sequence>MQDTQETTIQEFDSKDNSRYERYSEYEAPSGDNLQKVPVHWESRSFQYWAEKKNDKGNEEERDFITLEHINPVTGNLVDNFEWEQKKSQEYYLFEPGDVLFGKLRPYLRKYYQVDKKGCCGTDLMVLSPNSDVQSRYLYYFLHSEDFIQFTDANSHGVKMPRTSWTKVSSAHFQLPPIEEQNAIVEFLDWETSRIDQLIGEKEKLIKLLDEKRNAIINKLVTSGINDSRHKDIELEWFDSIPDDWETTSLRNTVDKFVDYRGATPEKSDSGITLITAKNIDNGKLDFSEDHEYISEDEYNEWMTRGDPEEGDVLITTEAPMGEVAQIQETPVALAQRIILLKVNTDLLKKDFLKYYLDSEFNQTQLIKNQTGSTAKGIQASKLKGIRVMVPPISEQEDILGTIREETQKIDDLISQVEEGIDRLKEYRTALITNAVTGQIDVRGEV</sequence>
<feature type="compositionally biased region" description="Polar residues" evidence="4">
    <location>
        <begin position="1"/>
        <end position="11"/>
    </location>
</feature>
<comment type="similarity">
    <text evidence="1">Belongs to the type-I restriction system S methylase family.</text>
</comment>
<dbReference type="RefSeq" id="WP_247381347.1">
    <property type="nucleotide sequence ID" value="NZ_JALLGV010000009.1"/>
</dbReference>
<keyword evidence="3" id="KW-0238">DNA-binding</keyword>
<dbReference type="PANTHER" id="PTHR30408:SF12">
    <property type="entry name" value="TYPE I RESTRICTION ENZYME MJAVIII SPECIFICITY SUBUNIT"/>
    <property type="match status" value="1"/>
</dbReference>
<dbReference type="Proteomes" id="UP001597119">
    <property type="component" value="Unassembled WGS sequence"/>
</dbReference>
<dbReference type="EMBL" id="JBHUDJ010000015">
    <property type="protein sequence ID" value="MFD1589277.1"/>
    <property type="molecule type" value="Genomic_DNA"/>
</dbReference>
<protein>
    <submittedName>
        <fullName evidence="6">Restriction endonuclease subunit S</fullName>
    </submittedName>
</protein>
<feature type="compositionally biased region" description="Basic and acidic residues" evidence="4">
    <location>
        <begin position="12"/>
        <end position="25"/>
    </location>
</feature>
<keyword evidence="7" id="KW-1185">Reference proteome</keyword>
<dbReference type="InterPro" id="IPR052021">
    <property type="entry name" value="Type-I_RS_S_subunit"/>
</dbReference>
<dbReference type="SUPFAM" id="SSF116734">
    <property type="entry name" value="DNA methylase specificity domain"/>
    <property type="match status" value="2"/>
</dbReference>
<evidence type="ECO:0000259" key="5">
    <source>
        <dbReference type="Pfam" id="PF01420"/>
    </source>
</evidence>
<keyword evidence="6" id="KW-0378">Hydrolase</keyword>
<dbReference type="GO" id="GO:0003677">
    <property type="term" value="F:DNA binding"/>
    <property type="evidence" value="ECO:0007669"/>
    <property type="project" value="UniProtKB-KW"/>
</dbReference>
<reference evidence="6 7" key="1">
    <citation type="journal article" date="2019" name="Int. J. Syst. Evol. Microbiol.">
        <title>The Global Catalogue of Microorganisms (GCM) 10K type strain sequencing project: providing services to taxonomists for standard genome sequencing and annotation.</title>
        <authorList>
            <consortium name="The Broad Institute Genomics Platform"/>
            <consortium name="The Broad Institute Genome Sequencing Center for Infectious Disease"/>
            <person name="Wu L."/>
            <person name="Ma J."/>
        </authorList>
    </citation>
    <scope>NUCLEOTIDE SEQUENCE [LARGE SCALE GENOMIC DNA]</scope>
    <source>
        <strain evidence="6 7">CGMCC 1.12125</strain>
    </source>
</reference>
<dbReference type="Pfam" id="PF01420">
    <property type="entry name" value="Methylase_S"/>
    <property type="match status" value="2"/>
</dbReference>
<dbReference type="AlphaFoldDB" id="A0ABD6CG38"/>
<dbReference type="GO" id="GO:0004519">
    <property type="term" value="F:endonuclease activity"/>
    <property type="evidence" value="ECO:0007669"/>
    <property type="project" value="UniProtKB-KW"/>
</dbReference>
<keyword evidence="6" id="KW-0540">Nuclease</keyword>
<evidence type="ECO:0000313" key="7">
    <source>
        <dbReference type="Proteomes" id="UP001597119"/>
    </source>
</evidence>
<dbReference type="Gene3D" id="3.90.220.20">
    <property type="entry name" value="DNA methylase specificity domains"/>
    <property type="match status" value="2"/>
</dbReference>
<dbReference type="CDD" id="cd17246">
    <property type="entry name" value="RMtype1_S_SonII-TRD2-CR2_like"/>
    <property type="match status" value="1"/>
</dbReference>
<evidence type="ECO:0000256" key="1">
    <source>
        <dbReference type="ARBA" id="ARBA00010923"/>
    </source>
</evidence>
<evidence type="ECO:0000313" key="6">
    <source>
        <dbReference type="EMBL" id="MFD1589277.1"/>
    </source>
</evidence>
<feature type="region of interest" description="Disordered" evidence="4">
    <location>
        <begin position="1"/>
        <end position="33"/>
    </location>
</feature>
<organism evidence="6 7">
    <name type="scientific">Halorientalis brevis</name>
    <dbReference type="NCBI Taxonomy" id="1126241"/>
    <lineage>
        <taxon>Archaea</taxon>
        <taxon>Methanobacteriati</taxon>
        <taxon>Methanobacteriota</taxon>
        <taxon>Stenosarchaea group</taxon>
        <taxon>Halobacteria</taxon>
        <taxon>Halobacteriales</taxon>
        <taxon>Haloarculaceae</taxon>
        <taxon>Halorientalis</taxon>
    </lineage>
</organism>
<evidence type="ECO:0000256" key="3">
    <source>
        <dbReference type="ARBA" id="ARBA00023125"/>
    </source>
</evidence>
<dbReference type="PANTHER" id="PTHR30408">
    <property type="entry name" value="TYPE-1 RESTRICTION ENZYME ECOKI SPECIFICITY PROTEIN"/>
    <property type="match status" value="1"/>
</dbReference>
<accession>A0ABD6CG38</accession>